<dbReference type="EMBL" id="CP059491">
    <property type="protein sequence ID" value="QMT01304.1"/>
    <property type="molecule type" value="Genomic_DNA"/>
</dbReference>
<proteinExistence type="inferred from homology"/>
<dbReference type="InterPro" id="IPR046373">
    <property type="entry name" value="Acyl-CoA_Oxase/DH_mid-dom_sf"/>
</dbReference>
<feature type="domain" description="Acyl-CoA dehydrogenase/oxidase N-terminal" evidence="9">
    <location>
        <begin position="17"/>
        <end position="127"/>
    </location>
</feature>
<evidence type="ECO:0000256" key="5">
    <source>
        <dbReference type="ARBA" id="ARBA00023002"/>
    </source>
</evidence>
<keyword evidence="5 6" id="KW-0560">Oxidoreductase</keyword>
<dbReference type="RefSeq" id="WP_188328525.1">
    <property type="nucleotide sequence ID" value="NZ_CP059491.1"/>
</dbReference>
<reference evidence="11" key="1">
    <citation type="submission" date="2020-07" db="EMBL/GenBank/DDBJ databases">
        <title>novel species isolated from the respiratory tract of Marmot.</title>
        <authorList>
            <person name="Zhang G."/>
        </authorList>
    </citation>
    <scope>NUCLEOTIDE SEQUENCE [LARGE SCALE GENOMIC DNA]</scope>
    <source>
        <strain evidence="11">686</strain>
    </source>
</reference>
<evidence type="ECO:0000256" key="1">
    <source>
        <dbReference type="ARBA" id="ARBA00001974"/>
    </source>
</evidence>
<dbReference type="InterPro" id="IPR036250">
    <property type="entry name" value="AcylCo_DH-like_C"/>
</dbReference>
<evidence type="ECO:0000259" key="9">
    <source>
        <dbReference type="Pfam" id="PF02771"/>
    </source>
</evidence>
<dbReference type="Proteomes" id="UP000515663">
    <property type="component" value="Chromosome"/>
</dbReference>
<dbReference type="FunFam" id="2.40.110.10:FF:000011">
    <property type="entry name" value="Acyl-CoA dehydrogenase FadE34"/>
    <property type="match status" value="1"/>
</dbReference>
<dbReference type="InterPro" id="IPR009100">
    <property type="entry name" value="AcylCoA_DH/oxidase_NM_dom_sf"/>
</dbReference>
<dbReference type="InterPro" id="IPR037069">
    <property type="entry name" value="AcylCoA_DH/ox_N_sf"/>
</dbReference>
<sequence>MTATDDLVDLDPGPAAHALRRRLRQLLAEMLPADWRTSFSNDAEVQAVVGRICRRLGDERLLTINWPAEFGGAGADVWQQTVLREEMWAHFEPRGAQYMGLSWVGPTLMQIGTPAQLEKHLPGIAEGRIVWCQGFSEPEAGTDLGSLKLSASRTDRGWLLTGQKIWTSYAGLADWCFLAARTSHTDNKHTGITIFLVPMSSPGITVRPIPSIMGEQHLNEVFFDGVEVAEEAILGELDQGWRVIKLVLTHERIGIPRYARDERILAALAGHESLQEPTVASDYARTLVHTRVARLLNHRAIALNDAGMLSDREASVARVASIHLDQEVAGLALDMVGSDGLVPRPGAGLLGQVEDIFRYARSATIASGTAEVQRMLIARSAIREVKDET</sequence>
<feature type="domain" description="Acyl-CoA dehydrogenase/oxidase C-terminal" evidence="7">
    <location>
        <begin position="238"/>
        <end position="381"/>
    </location>
</feature>
<evidence type="ECO:0000256" key="4">
    <source>
        <dbReference type="ARBA" id="ARBA00022827"/>
    </source>
</evidence>
<dbReference type="SUPFAM" id="SSF47203">
    <property type="entry name" value="Acyl-CoA dehydrogenase C-terminal domain-like"/>
    <property type="match status" value="1"/>
</dbReference>
<dbReference type="InterPro" id="IPR006091">
    <property type="entry name" value="Acyl-CoA_Oxase/DH_mid-dom"/>
</dbReference>
<name>A0A7D7QHI4_9ACTN</name>
<evidence type="ECO:0000256" key="6">
    <source>
        <dbReference type="RuleBase" id="RU362125"/>
    </source>
</evidence>
<dbReference type="InterPro" id="IPR013786">
    <property type="entry name" value="AcylCoA_DH/ox_N"/>
</dbReference>
<keyword evidence="4 6" id="KW-0274">FAD</keyword>
<comment type="cofactor">
    <cofactor evidence="1 6">
        <name>FAD</name>
        <dbReference type="ChEBI" id="CHEBI:57692"/>
    </cofactor>
</comment>
<dbReference type="Gene3D" id="1.20.140.10">
    <property type="entry name" value="Butyryl-CoA Dehydrogenase, subunit A, domain 3"/>
    <property type="match status" value="1"/>
</dbReference>
<dbReference type="Pfam" id="PF00441">
    <property type="entry name" value="Acyl-CoA_dh_1"/>
    <property type="match status" value="1"/>
</dbReference>
<dbReference type="SUPFAM" id="SSF56645">
    <property type="entry name" value="Acyl-CoA dehydrogenase NM domain-like"/>
    <property type="match status" value="1"/>
</dbReference>
<dbReference type="InterPro" id="IPR052161">
    <property type="entry name" value="Mycobact_Acyl-CoA_DH"/>
</dbReference>
<evidence type="ECO:0000259" key="7">
    <source>
        <dbReference type="Pfam" id="PF00441"/>
    </source>
</evidence>
<dbReference type="GO" id="GO:0016627">
    <property type="term" value="F:oxidoreductase activity, acting on the CH-CH group of donors"/>
    <property type="evidence" value="ECO:0007669"/>
    <property type="project" value="InterPro"/>
</dbReference>
<keyword evidence="11" id="KW-1185">Reference proteome</keyword>
<evidence type="ECO:0000313" key="11">
    <source>
        <dbReference type="Proteomes" id="UP000515663"/>
    </source>
</evidence>
<dbReference type="Pfam" id="PF02771">
    <property type="entry name" value="Acyl-CoA_dh_N"/>
    <property type="match status" value="1"/>
</dbReference>
<organism evidence="10 11">
    <name type="scientific">Gordonia jinghuaiqii</name>
    <dbReference type="NCBI Taxonomy" id="2758710"/>
    <lineage>
        <taxon>Bacteria</taxon>
        <taxon>Bacillati</taxon>
        <taxon>Actinomycetota</taxon>
        <taxon>Actinomycetes</taxon>
        <taxon>Mycobacteriales</taxon>
        <taxon>Gordoniaceae</taxon>
        <taxon>Gordonia</taxon>
    </lineage>
</organism>
<dbReference type="GO" id="GO:0050660">
    <property type="term" value="F:flavin adenine dinucleotide binding"/>
    <property type="evidence" value="ECO:0007669"/>
    <property type="project" value="InterPro"/>
</dbReference>
<evidence type="ECO:0000256" key="2">
    <source>
        <dbReference type="ARBA" id="ARBA00009347"/>
    </source>
</evidence>
<evidence type="ECO:0000313" key="10">
    <source>
        <dbReference type="EMBL" id="QMT01304.1"/>
    </source>
</evidence>
<dbReference type="AlphaFoldDB" id="A0A7D7QHI4"/>
<dbReference type="GO" id="GO:0005886">
    <property type="term" value="C:plasma membrane"/>
    <property type="evidence" value="ECO:0007669"/>
    <property type="project" value="TreeGrafter"/>
</dbReference>
<accession>A0A7D7QHI4</accession>
<dbReference type="KEGG" id="gji:H1R19_21140"/>
<protein>
    <submittedName>
        <fullName evidence="10">Acyl-CoA dehydrogenase family protein</fullName>
    </submittedName>
</protein>
<dbReference type="Gene3D" id="2.40.110.10">
    <property type="entry name" value="Butyryl-CoA Dehydrogenase, subunit A, domain 2"/>
    <property type="match status" value="1"/>
</dbReference>
<dbReference type="PANTHER" id="PTHR43292">
    <property type="entry name" value="ACYL-COA DEHYDROGENASE"/>
    <property type="match status" value="1"/>
</dbReference>
<dbReference type="Pfam" id="PF02770">
    <property type="entry name" value="Acyl-CoA_dh_M"/>
    <property type="match status" value="1"/>
</dbReference>
<dbReference type="PANTHER" id="PTHR43292:SF3">
    <property type="entry name" value="ACYL-COA DEHYDROGENASE FADE29"/>
    <property type="match status" value="1"/>
</dbReference>
<feature type="domain" description="Acyl-CoA oxidase/dehydrogenase middle" evidence="8">
    <location>
        <begin position="132"/>
        <end position="226"/>
    </location>
</feature>
<keyword evidence="3 6" id="KW-0285">Flavoprotein</keyword>
<comment type="similarity">
    <text evidence="2 6">Belongs to the acyl-CoA dehydrogenase family.</text>
</comment>
<evidence type="ECO:0000256" key="3">
    <source>
        <dbReference type="ARBA" id="ARBA00022630"/>
    </source>
</evidence>
<dbReference type="Gene3D" id="1.10.540.10">
    <property type="entry name" value="Acyl-CoA dehydrogenase/oxidase, N-terminal domain"/>
    <property type="match status" value="1"/>
</dbReference>
<gene>
    <name evidence="10" type="ORF">H1R19_21140</name>
</gene>
<evidence type="ECO:0000259" key="8">
    <source>
        <dbReference type="Pfam" id="PF02770"/>
    </source>
</evidence>
<dbReference type="InterPro" id="IPR009075">
    <property type="entry name" value="AcylCo_DH/oxidase_C"/>
</dbReference>